<name>A0ABX1SXJ7_9BIFI</name>
<evidence type="ECO:0000259" key="2">
    <source>
        <dbReference type="Pfam" id="PF00582"/>
    </source>
</evidence>
<dbReference type="CDD" id="cd23659">
    <property type="entry name" value="USP_At3g01520-like"/>
    <property type="match status" value="1"/>
</dbReference>
<feature type="domain" description="UspA" evidence="2">
    <location>
        <begin position="14"/>
        <end position="151"/>
    </location>
</feature>
<dbReference type="PRINTS" id="PR01438">
    <property type="entry name" value="UNVRSLSTRESS"/>
</dbReference>
<dbReference type="InterPro" id="IPR006016">
    <property type="entry name" value="UspA"/>
</dbReference>
<evidence type="ECO:0000313" key="4">
    <source>
        <dbReference type="Proteomes" id="UP000553756"/>
    </source>
</evidence>
<dbReference type="Proteomes" id="UP000553756">
    <property type="component" value="Unassembled WGS sequence"/>
</dbReference>
<evidence type="ECO:0000256" key="1">
    <source>
        <dbReference type="ARBA" id="ARBA00008791"/>
    </source>
</evidence>
<dbReference type="RefSeq" id="WP_172146277.1">
    <property type="nucleotide sequence ID" value="NZ_JAAIIJ010000023.1"/>
</dbReference>
<sequence>MNDSTTQRAQLADIVVGVDGSDESFAALKWAMREAALTGQRINAVFGWTHSWDTAGDEPDSEEAWDRVRRGIADELHAWVDKTSASLDFDPGKLTMTSVHASGTSALLQLGKDAQQIVVGRRSLGRVARWFMGSLSASLAEAAQVPVTVVRIAGSEDESVTDDIANALTPGNQTVHYVSSEGVPEAAQRPVVVGVDGSKTSLKALEFAAHEAQVHDLPLHVLLCWQLKDLGAVPGYENAVPPIEAGQQRAEEILANLLGSAAIAPQIKVVPHAFHIPASKGLIAASRYASLLVVGSRGLSGLDAHFLGSVSRQIVNFSECTVTVVH</sequence>
<protein>
    <submittedName>
        <fullName evidence="3">Universal stress protein</fullName>
    </submittedName>
</protein>
<dbReference type="PANTHER" id="PTHR46553:SF3">
    <property type="entry name" value="ADENINE NUCLEOTIDE ALPHA HYDROLASES-LIKE SUPERFAMILY PROTEIN"/>
    <property type="match status" value="1"/>
</dbReference>
<comment type="caution">
    <text evidence="3">The sequence shown here is derived from an EMBL/GenBank/DDBJ whole genome shotgun (WGS) entry which is preliminary data.</text>
</comment>
<keyword evidence="4" id="KW-1185">Reference proteome</keyword>
<organism evidence="3 4">
    <name type="scientific">Bifidobacterium panos</name>
    <dbReference type="NCBI Taxonomy" id="2675321"/>
    <lineage>
        <taxon>Bacteria</taxon>
        <taxon>Bacillati</taxon>
        <taxon>Actinomycetota</taxon>
        <taxon>Actinomycetes</taxon>
        <taxon>Bifidobacteriales</taxon>
        <taxon>Bifidobacteriaceae</taxon>
        <taxon>Bifidobacterium</taxon>
    </lineage>
</organism>
<dbReference type="PANTHER" id="PTHR46553">
    <property type="entry name" value="ADENINE NUCLEOTIDE ALPHA HYDROLASES-LIKE SUPERFAMILY PROTEIN"/>
    <property type="match status" value="1"/>
</dbReference>
<dbReference type="Pfam" id="PF00582">
    <property type="entry name" value="Usp"/>
    <property type="match status" value="2"/>
</dbReference>
<dbReference type="EMBL" id="JAAIIJ010000023">
    <property type="protein sequence ID" value="NMN02556.1"/>
    <property type="molecule type" value="Genomic_DNA"/>
</dbReference>
<comment type="similarity">
    <text evidence="1">Belongs to the universal stress protein A family.</text>
</comment>
<dbReference type="InterPro" id="IPR014729">
    <property type="entry name" value="Rossmann-like_a/b/a_fold"/>
</dbReference>
<gene>
    <name evidence="3" type="ORF">G1C94_1178</name>
</gene>
<accession>A0ABX1SXJ7</accession>
<evidence type="ECO:0000313" key="3">
    <source>
        <dbReference type="EMBL" id="NMN02556.1"/>
    </source>
</evidence>
<proteinExistence type="inferred from homology"/>
<reference evidence="3 4" key="1">
    <citation type="submission" date="2020-02" db="EMBL/GenBank/DDBJ databases">
        <title>Characterization of phylogenetic diversity of novel bifidobacterial species isolated in Czech ZOOs.</title>
        <authorList>
            <person name="Lugli G.A."/>
            <person name="Vera N.B."/>
            <person name="Ventura M."/>
        </authorList>
    </citation>
    <scope>NUCLEOTIDE SEQUENCE [LARGE SCALE GENOMIC DNA]</scope>
    <source>
        <strain evidence="3 4">DSM 109963</strain>
    </source>
</reference>
<dbReference type="SUPFAM" id="SSF52402">
    <property type="entry name" value="Adenine nucleotide alpha hydrolases-like"/>
    <property type="match status" value="2"/>
</dbReference>
<dbReference type="InterPro" id="IPR006015">
    <property type="entry name" value="Universal_stress_UspA"/>
</dbReference>
<feature type="domain" description="UspA" evidence="2">
    <location>
        <begin position="189"/>
        <end position="326"/>
    </location>
</feature>
<dbReference type="Gene3D" id="3.40.50.620">
    <property type="entry name" value="HUPs"/>
    <property type="match status" value="2"/>
</dbReference>